<comment type="caution">
    <text evidence="2">The sequence shown here is derived from an EMBL/GenBank/DDBJ whole genome shotgun (WGS) entry which is preliminary data.</text>
</comment>
<proteinExistence type="predicted"/>
<name>A0ABX2M788_9MICO</name>
<dbReference type="EMBL" id="JABMCE010000061">
    <property type="protein sequence ID" value="NUU13228.1"/>
    <property type="molecule type" value="Genomic_DNA"/>
</dbReference>
<evidence type="ECO:0000313" key="3">
    <source>
        <dbReference type="Proteomes" id="UP000573001"/>
    </source>
</evidence>
<accession>A0ABX2M788</accession>
<keyword evidence="3" id="KW-1185">Reference proteome</keyword>
<sequence length="97" mass="10452">MHLTIHDVTAKHDKYGDSLDTQSVIGEADIDCGVTVRIPIDVPKGRDGIMLDASTADTSGRALFDSFVVTRGSDQGRRPAAASRRQRANQASGWRPS</sequence>
<organism evidence="2 3">
    <name type="scientific">Curtobacterium pusillum</name>
    <dbReference type="NCBI Taxonomy" id="69373"/>
    <lineage>
        <taxon>Bacteria</taxon>
        <taxon>Bacillati</taxon>
        <taxon>Actinomycetota</taxon>
        <taxon>Actinomycetes</taxon>
        <taxon>Micrococcales</taxon>
        <taxon>Microbacteriaceae</taxon>
        <taxon>Curtobacterium</taxon>
    </lineage>
</organism>
<reference evidence="2 3" key="1">
    <citation type="submission" date="2020-05" db="EMBL/GenBank/DDBJ databases">
        <title>Genome Sequencing of Type Strains.</title>
        <authorList>
            <person name="Lemaire J.F."/>
            <person name="Inderbitzin P."/>
            <person name="Gregorio O.A."/>
            <person name="Collins S.B."/>
            <person name="Wespe N."/>
            <person name="Knight-Connoni V."/>
        </authorList>
    </citation>
    <scope>NUCLEOTIDE SEQUENCE [LARGE SCALE GENOMIC DNA]</scope>
    <source>
        <strain evidence="2 3">ATCC 19096</strain>
    </source>
</reference>
<feature type="compositionally biased region" description="Low complexity" evidence="1">
    <location>
        <begin position="78"/>
        <end position="97"/>
    </location>
</feature>
<gene>
    <name evidence="2" type="ORF">HP507_05185</name>
</gene>
<evidence type="ECO:0000256" key="1">
    <source>
        <dbReference type="SAM" id="MobiDB-lite"/>
    </source>
</evidence>
<feature type="region of interest" description="Disordered" evidence="1">
    <location>
        <begin position="72"/>
        <end position="97"/>
    </location>
</feature>
<dbReference type="Proteomes" id="UP000573001">
    <property type="component" value="Unassembled WGS sequence"/>
</dbReference>
<evidence type="ECO:0000313" key="2">
    <source>
        <dbReference type="EMBL" id="NUU13228.1"/>
    </source>
</evidence>
<protein>
    <submittedName>
        <fullName evidence="2">Uncharacterized protein</fullName>
    </submittedName>
</protein>
<dbReference type="RefSeq" id="WP_175350781.1">
    <property type="nucleotide sequence ID" value="NZ_BAAAWQ010000001.1"/>
</dbReference>